<gene>
    <name evidence="2" type="ORF">US67_C0069G0004</name>
</gene>
<evidence type="ECO:0000313" key="3">
    <source>
        <dbReference type="Proteomes" id="UP000034366"/>
    </source>
</evidence>
<accession>A0A0G0KC91</accession>
<dbReference type="Proteomes" id="UP000034366">
    <property type="component" value="Unassembled WGS sequence"/>
</dbReference>
<organism evidence="2 3">
    <name type="scientific">Candidatus Woesebacteria bacterium GW2011_GWD1_38_10</name>
    <dbReference type="NCBI Taxonomy" id="1618592"/>
    <lineage>
        <taxon>Bacteria</taxon>
        <taxon>Candidatus Woeseibacteriota</taxon>
    </lineage>
</organism>
<proteinExistence type="predicted"/>
<sequence length="182" mass="20161">MKKLILAIVMLFAVVGVVKACPQYQYVTNWAEATHIERVDVGNADSEANYILENWGTVSPTNYHAYGDGSAEDLRTVWGPLPDDTNYASVTLSNQPSRVKAVTIKHLDGVADDSFDVYVNDIFAGHYTGVHAGWVETTYPLDNLTGDITVKIVSMAGKWEYWSGWGQVAIDWVEFTMNGYGE</sequence>
<evidence type="ECO:0000313" key="2">
    <source>
        <dbReference type="EMBL" id="KKQ46739.1"/>
    </source>
</evidence>
<protein>
    <recommendedName>
        <fullName evidence="4">Beta-galactosidase</fullName>
    </recommendedName>
</protein>
<evidence type="ECO:0008006" key="4">
    <source>
        <dbReference type="Google" id="ProtNLM"/>
    </source>
</evidence>
<feature type="signal peptide" evidence="1">
    <location>
        <begin position="1"/>
        <end position="20"/>
    </location>
</feature>
<reference evidence="2 3" key="1">
    <citation type="journal article" date="2015" name="Nature">
        <title>rRNA introns, odd ribosomes, and small enigmatic genomes across a large radiation of phyla.</title>
        <authorList>
            <person name="Brown C.T."/>
            <person name="Hug L.A."/>
            <person name="Thomas B.C."/>
            <person name="Sharon I."/>
            <person name="Castelle C.J."/>
            <person name="Singh A."/>
            <person name="Wilkins M.J."/>
            <person name="Williams K.H."/>
            <person name="Banfield J.F."/>
        </authorList>
    </citation>
    <scope>NUCLEOTIDE SEQUENCE [LARGE SCALE GENOMIC DNA]</scope>
</reference>
<comment type="caution">
    <text evidence="2">The sequence shown here is derived from an EMBL/GenBank/DDBJ whole genome shotgun (WGS) entry which is preliminary data.</text>
</comment>
<dbReference type="AlphaFoldDB" id="A0A0G0KC91"/>
<name>A0A0G0KC91_9BACT</name>
<keyword evidence="1" id="KW-0732">Signal</keyword>
<dbReference type="EMBL" id="LBTW01000069">
    <property type="protein sequence ID" value="KKQ46739.1"/>
    <property type="molecule type" value="Genomic_DNA"/>
</dbReference>
<evidence type="ECO:0000256" key="1">
    <source>
        <dbReference type="SAM" id="SignalP"/>
    </source>
</evidence>
<feature type="chain" id="PRO_5002533058" description="Beta-galactosidase" evidence="1">
    <location>
        <begin position="21"/>
        <end position="182"/>
    </location>
</feature>